<evidence type="ECO:0000313" key="7">
    <source>
        <dbReference type="EMBL" id="BES85191.1"/>
    </source>
</evidence>
<dbReference type="GO" id="GO:0016020">
    <property type="term" value="C:membrane"/>
    <property type="evidence" value="ECO:0007669"/>
    <property type="project" value="UniProtKB-SubCell"/>
</dbReference>
<comment type="subcellular location">
    <subcellularLocation>
        <location evidence="1">Membrane</location>
        <topology evidence="1">Multi-pass membrane protein</topology>
    </subcellularLocation>
</comment>
<keyword evidence="5 6" id="KW-0472">Membrane</keyword>
<dbReference type="GO" id="GO:0015293">
    <property type="term" value="F:symporter activity"/>
    <property type="evidence" value="ECO:0007669"/>
    <property type="project" value="InterPro"/>
</dbReference>
<accession>A0AAN0KAX1</accession>
<dbReference type="KEGG" id="parl:PEC302110_22880"/>
<evidence type="ECO:0000256" key="2">
    <source>
        <dbReference type="ARBA" id="ARBA00022448"/>
    </source>
</evidence>
<evidence type="ECO:0000256" key="4">
    <source>
        <dbReference type="ARBA" id="ARBA00022989"/>
    </source>
</evidence>
<dbReference type="Proteomes" id="UP001377830">
    <property type="component" value="Chromosome"/>
</dbReference>
<dbReference type="AlphaFoldDB" id="A0AAN0KAX1"/>
<reference evidence="8" key="1">
    <citation type="journal article" date="2024" name="Int. J. Syst. Evol. Microbiol.">
        <title>Pectobacterium araliae sp. nov., a pathogen causing bacterial soft rot of Japanese angelica tree in Japan.</title>
        <authorList>
            <person name="Sawada H."/>
            <person name="Someya N."/>
            <person name="Morohoshi T."/>
            <person name="Ono M."/>
            <person name="Satou M."/>
        </authorList>
    </citation>
    <scope>NUCLEOTIDE SEQUENCE [LARGE SCALE GENOMIC DNA]</scope>
    <source>
        <strain evidence="8">MAFF 302110</strain>
    </source>
</reference>
<dbReference type="InterPro" id="IPR036458">
    <property type="entry name" value="Na:dicarbo_symporter_sf"/>
</dbReference>
<name>A0AAN0KAX1_9GAMM</name>
<proteinExistence type="predicted"/>
<dbReference type="SUPFAM" id="SSF118215">
    <property type="entry name" value="Proton glutamate symport protein"/>
    <property type="match status" value="1"/>
</dbReference>
<protein>
    <recommendedName>
        <fullName evidence="9">Sodium:dicarboxylate symporter</fullName>
    </recommendedName>
</protein>
<dbReference type="EMBL" id="AP028908">
    <property type="protein sequence ID" value="BES85191.1"/>
    <property type="molecule type" value="Genomic_DNA"/>
</dbReference>
<keyword evidence="8" id="KW-1185">Reference proteome</keyword>
<evidence type="ECO:0000313" key="8">
    <source>
        <dbReference type="Proteomes" id="UP001377830"/>
    </source>
</evidence>
<dbReference type="Pfam" id="PF00375">
    <property type="entry name" value="SDF"/>
    <property type="match status" value="1"/>
</dbReference>
<dbReference type="Gene3D" id="1.10.3860.10">
    <property type="entry name" value="Sodium:dicarboxylate symporter"/>
    <property type="match status" value="1"/>
</dbReference>
<evidence type="ECO:0000256" key="5">
    <source>
        <dbReference type="ARBA" id="ARBA00023136"/>
    </source>
</evidence>
<evidence type="ECO:0000256" key="6">
    <source>
        <dbReference type="SAM" id="Phobius"/>
    </source>
</evidence>
<gene>
    <name evidence="7" type="ORF">PEC302110_22880</name>
</gene>
<dbReference type="InterPro" id="IPR001991">
    <property type="entry name" value="Na-dicarboxylate_symporter"/>
</dbReference>
<evidence type="ECO:0000256" key="1">
    <source>
        <dbReference type="ARBA" id="ARBA00004141"/>
    </source>
</evidence>
<sequence length="61" mass="6274">MSLETFGSGSSFAVFAATVATVGNLPIEGLALIFGVYRFMSMAISLCNTIGNNVATIVVAK</sequence>
<evidence type="ECO:0008006" key="9">
    <source>
        <dbReference type="Google" id="ProtNLM"/>
    </source>
</evidence>
<keyword evidence="2" id="KW-0813">Transport</keyword>
<feature type="transmembrane region" description="Helical" evidence="6">
    <location>
        <begin position="12"/>
        <end position="37"/>
    </location>
</feature>
<organism evidence="7 8">
    <name type="scientific">Pectobacterium araliae</name>
    <dbReference type="NCBI Taxonomy" id="3073862"/>
    <lineage>
        <taxon>Bacteria</taxon>
        <taxon>Pseudomonadati</taxon>
        <taxon>Pseudomonadota</taxon>
        <taxon>Gammaproteobacteria</taxon>
        <taxon>Enterobacterales</taxon>
        <taxon>Pectobacteriaceae</taxon>
        <taxon>Pectobacterium</taxon>
    </lineage>
</organism>
<evidence type="ECO:0000256" key="3">
    <source>
        <dbReference type="ARBA" id="ARBA00022692"/>
    </source>
</evidence>
<keyword evidence="4 6" id="KW-1133">Transmembrane helix</keyword>
<keyword evidence="3 6" id="KW-0812">Transmembrane</keyword>
<dbReference type="RefSeq" id="WP_338659247.1">
    <property type="nucleotide sequence ID" value="NZ_AP028908.1"/>
</dbReference>